<feature type="chain" id="PRO_5018229806" evidence="1">
    <location>
        <begin position="30"/>
        <end position="118"/>
    </location>
</feature>
<keyword evidence="1" id="KW-0732">Signal</keyword>
<evidence type="ECO:0000313" key="2">
    <source>
        <dbReference type="EMBL" id="ROL41629.1"/>
    </source>
</evidence>
<gene>
    <name evidence="2" type="ORF">DPX16_9220</name>
</gene>
<protein>
    <submittedName>
        <fullName evidence="2">Uncharacterized protein</fullName>
    </submittedName>
</protein>
<proteinExistence type="predicted"/>
<organism evidence="2 3">
    <name type="scientific">Anabarilius grahami</name>
    <name type="common">Kanglang fish</name>
    <name type="synonym">Barilius grahami</name>
    <dbReference type="NCBI Taxonomy" id="495550"/>
    <lineage>
        <taxon>Eukaryota</taxon>
        <taxon>Metazoa</taxon>
        <taxon>Chordata</taxon>
        <taxon>Craniata</taxon>
        <taxon>Vertebrata</taxon>
        <taxon>Euteleostomi</taxon>
        <taxon>Actinopterygii</taxon>
        <taxon>Neopterygii</taxon>
        <taxon>Teleostei</taxon>
        <taxon>Ostariophysi</taxon>
        <taxon>Cypriniformes</taxon>
        <taxon>Xenocyprididae</taxon>
        <taxon>Xenocypridinae</taxon>
        <taxon>Xenocypridinae incertae sedis</taxon>
        <taxon>Anabarilius</taxon>
    </lineage>
</organism>
<evidence type="ECO:0000313" key="3">
    <source>
        <dbReference type="Proteomes" id="UP000281406"/>
    </source>
</evidence>
<reference evidence="2 3" key="1">
    <citation type="submission" date="2018-10" db="EMBL/GenBank/DDBJ databases">
        <title>Genome assembly for a Yunnan-Guizhou Plateau 3E fish, Anabarilius grahami (Regan), and its evolutionary and genetic applications.</title>
        <authorList>
            <person name="Jiang W."/>
        </authorList>
    </citation>
    <scope>NUCLEOTIDE SEQUENCE [LARGE SCALE GENOMIC DNA]</scope>
    <source>
        <strain evidence="2">AG-KIZ</strain>
        <tissue evidence="2">Muscle</tissue>
    </source>
</reference>
<dbReference type="EMBL" id="RJVU01051519">
    <property type="protein sequence ID" value="ROL41629.1"/>
    <property type="molecule type" value="Genomic_DNA"/>
</dbReference>
<accession>A0A3N0Y625</accession>
<sequence length="118" mass="12891">MVPHTQQASPRGSATSLLLLLCLVVPIHADTLVELSFAVLMNKSVSVNRRMRTSTQTQHETLTESVLESIGSYAAHPGGQKYSCVPQQAFLKRVRCSVQIEDPIGVKGAKVHKMISLH</sequence>
<name>A0A3N0Y625_ANAGA</name>
<comment type="caution">
    <text evidence="2">The sequence shown here is derived from an EMBL/GenBank/DDBJ whole genome shotgun (WGS) entry which is preliminary data.</text>
</comment>
<evidence type="ECO:0000256" key="1">
    <source>
        <dbReference type="SAM" id="SignalP"/>
    </source>
</evidence>
<dbReference type="Proteomes" id="UP000281406">
    <property type="component" value="Unassembled WGS sequence"/>
</dbReference>
<dbReference type="AlphaFoldDB" id="A0A3N0Y625"/>
<feature type="signal peptide" evidence="1">
    <location>
        <begin position="1"/>
        <end position="29"/>
    </location>
</feature>
<keyword evidence="3" id="KW-1185">Reference proteome</keyword>